<dbReference type="InterPro" id="IPR035235">
    <property type="entry name" value="DUF5343"/>
</dbReference>
<proteinExistence type="predicted"/>
<dbReference type="RefSeq" id="WP_074736248.1">
    <property type="nucleotide sequence ID" value="NZ_FNNP01000001.1"/>
</dbReference>
<feature type="compositionally biased region" description="Basic and acidic residues" evidence="1">
    <location>
        <begin position="159"/>
        <end position="176"/>
    </location>
</feature>
<sequence>MATLPYLTSPGGLAKAFNAIQSAATPPKVSGDFVKTVLGIRGGSGDNMTTFLKRIGFASSDGLPTEIYRKFRNQQTSGAAVAEAMRSAYSEIFRRNEFANLLSDEELKGHIVEITGSAADARNVTLTLSTFNNMKEFADFSAQEAVDQLAGDDGNSVESVRDQIRESLPEPQNKQRSETVGLNIGYTINLNLPATSDIAVFNAIFKSLKEHLLTEDG</sequence>
<dbReference type="AlphaFoldDB" id="A0A1H2RAF2"/>
<dbReference type="OrthoDB" id="5186897at2"/>
<gene>
    <name evidence="2" type="ORF">SAMN05444358_10194</name>
</gene>
<evidence type="ECO:0000256" key="1">
    <source>
        <dbReference type="SAM" id="MobiDB-lite"/>
    </source>
</evidence>
<dbReference type="Pfam" id="PF17278">
    <property type="entry name" value="DUF5343"/>
    <property type="match status" value="1"/>
</dbReference>
<name>A0A1H2RAF2_9RHOB</name>
<dbReference type="Proteomes" id="UP000183400">
    <property type="component" value="Unassembled WGS sequence"/>
</dbReference>
<dbReference type="STRING" id="985054.SAMN05444358_10194"/>
<reference evidence="3" key="1">
    <citation type="submission" date="2016-10" db="EMBL/GenBank/DDBJ databases">
        <authorList>
            <person name="Varghese N."/>
            <person name="Submissions S."/>
        </authorList>
    </citation>
    <scope>NUCLEOTIDE SEQUENCE [LARGE SCALE GENOMIC DNA]</scope>
    <source>
        <strain evidence="3">DSM 27839</strain>
    </source>
</reference>
<dbReference type="EMBL" id="FNNP01000001">
    <property type="protein sequence ID" value="SDW16412.1"/>
    <property type="molecule type" value="Genomic_DNA"/>
</dbReference>
<protein>
    <submittedName>
        <fullName evidence="2">Uncharacterized protein</fullName>
    </submittedName>
</protein>
<evidence type="ECO:0000313" key="2">
    <source>
        <dbReference type="EMBL" id="SDW16412.1"/>
    </source>
</evidence>
<keyword evidence="3" id="KW-1185">Reference proteome</keyword>
<organism evidence="2 3">
    <name type="scientific">Ruegeria halocynthiae</name>
    <dbReference type="NCBI Taxonomy" id="985054"/>
    <lineage>
        <taxon>Bacteria</taxon>
        <taxon>Pseudomonadati</taxon>
        <taxon>Pseudomonadota</taxon>
        <taxon>Alphaproteobacteria</taxon>
        <taxon>Rhodobacterales</taxon>
        <taxon>Roseobacteraceae</taxon>
        <taxon>Ruegeria</taxon>
    </lineage>
</organism>
<accession>A0A1H2RAF2</accession>
<evidence type="ECO:0000313" key="3">
    <source>
        <dbReference type="Proteomes" id="UP000183400"/>
    </source>
</evidence>
<feature type="region of interest" description="Disordered" evidence="1">
    <location>
        <begin position="151"/>
        <end position="176"/>
    </location>
</feature>